<gene>
    <name evidence="8" type="ORF">E8E12_008924</name>
</gene>
<comment type="similarity">
    <text evidence="5">Belongs to the SAT4 family.</text>
</comment>
<evidence type="ECO:0000256" key="5">
    <source>
        <dbReference type="ARBA" id="ARBA00038359"/>
    </source>
</evidence>
<evidence type="ECO:0000256" key="4">
    <source>
        <dbReference type="ARBA" id="ARBA00023136"/>
    </source>
</evidence>
<evidence type="ECO:0000256" key="6">
    <source>
        <dbReference type="SAM" id="Phobius"/>
    </source>
</evidence>
<proteinExistence type="inferred from homology"/>
<dbReference type="Pfam" id="PF20684">
    <property type="entry name" value="Fung_rhodopsin"/>
    <property type="match status" value="1"/>
</dbReference>
<dbReference type="AlphaFoldDB" id="A0A9P4X0T3"/>
<dbReference type="InterPro" id="IPR049326">
    <property type="entry name" value="Rhodopsin_dom_fungi"/>
</dbReference>
<dbReference type="GO" id="GO:0016020">
    <property type="term" value="C:membrane"/>
    <property type="evidence" value="ECO:0007669"/>
    <property type="project" value="UniProtKB-SubCell"/>
</dbReference>
<keyword evidence="9" id="KW-1185">Reference proteome</keyword>
<name>A0A9P4X0T3_9PLEO</name>
<comment type="subcellular location">
    <subcellularLocation>
        <location evidence="1">Membrane</location>
        <topology evidence="1">Multi-pass membrane protein</topology>
    </subcellularLocation>
</comment>
<feature type="domain" description="Rhodopsin" evidence="7">
    <location>
        <begin position="27"/>
        <end position="269"/>
    </location>
</feature>
<organism evidence="8 9">
    <name type="scientific">Didymella heteroderae</name>
    <dbReference type="NCBI Taxonomy" id="1769908"/>
    <lineage>
        <taxon>Eukaryota</taxon>
        <taxon>Fungi</taxon>
        <taxon>Dikarya</taxon>
        <taxon>Ascomycota</taxon>
        <taxon>Pezizomycotina</taxon>
        <taxon>Dothideomycetes</taxon>
        <taxon>Pleosporomycetidae</taxon>
        <taxon>Pleosporales</taxon>
        <taxon>Pleosporineae</taxon>
        <taxon>Didymellaceae</taxon>
        <taxon>Didymella</taxon>
    </lineage>
</organism>
<feature type="transmembrane region" description="Helical" evidence="6">
    <location>
        <begin position="206"/>
        <end position="228"/>
    </location>
</feature>
<evidence type="ECO:0000256" key="1">
    <source>
        <dbReference type="ARBA" id="ARBA00004141"/>
    </source>
</evidence>
<evidence type="ECO:0000256" key="3">
    <source>
        <dbReference type="ARBA" id="ARBA00022989"/>
    </source>
</evidence>
<keyword evidence="2 6" id="KW-0812">Transmembrane</keyword>
<keyword evidence="4 6" id="KW-0472">Membrane</keyword>
<reference evidence="8" key="1">
    <citation type="submission" date="2019-04" db="EMBL/GenBank/DDBJ databases">
        <title>Sequencing of skin fungus with MAO and IRED activity.</title>
        <authorList>
            <person name="Marsaioli A.J."/>
            <person name="Bonatto J.M.C."/>
            <person name="Reis Junior O."/>
        </authorList>
    </citation>
    <scope>NUCLEOTIDE SEQUENCE</scope>
    <source>
        <strain evidence="8">28M1</strain>
    </source>
</reference>
<accession>A0A9P4X0T3</accession>
<feature type="transmembrane region" description="Helical" evidence="6">
    <location>
        <begin position="86"/>
        <end position="110"/>
    </location>
</feature>
<protein>
    <recommendedName>
        <fullName evidence="7">Rhodopsin domain-containing protein</fullName>
    </recommendedName>
</protein>
<feature type="transmembrane region" description="Helical" evidence="6">
    <location>
        <begin position="15"/>
        <end position="35"/>
    </location>
</feature>
<comment type="caution">
    <text evidence="8">The sequence shown here is derived from an EMBL/GenBank/DDBJ whole genome shotgun (WGS) entry which is preliminary data.</text>
</comment>
<feature type="transmembrane region" description="Helical" evidence="6">
    <location>
        <begin position="164"/>
        <end position="194"/>
    </location>
</feature>
<feature type="transmembrane region" description="Helical" evidence="6">
    <location>
        <begin position="122"/>
        <end position="144"/>
    </location>
</feature>
<evidence type="ECO:0000313" key="8">
    <source>
        <dbReference type="EMBL" id="KAF3046942.1"/>
    </source>
</evidence>
<dbReference type="InterPro" id="IPR052337">
    <property type="entry name" value="SAT4-like"/>
</dbReference>
<dbReference type="OrthoDB" id="3923077at2759"/>
<evidence type="ECO:0000259" key="7">
    <source>
        <dbReference type="Pfam" id="PF20684"/>
    </source>
</evidence>
<keyword evidence="3 6" id="KW-1133">Transmembrane helix</keyword>
<feature type="transmembrane region" description="Helical" evidence="6">
    <location>
        <begin position="47"/>
        <end position="66"/>
    </location>
</feature>
<dbReference type="PANTHER" id="PTHR33048:SF96">
    <property type="entry name" value="INTEGRAL MEMBRANE PROTEIN"/>
    <property type="match status" value="1"/>
</dbReference>
<evidence type="ECO:0000313" key="9">
    <source>
        <dbReference type="Proteomes" id="UP000758155"/>
    </source>
</evidence>
<dbReference type="PANTHER" id="PTHR33048">
    <property type="entry name" value="PTH11-LIKE INTEGRAL MEMBRANE PROTEIN (AFU_ORTHOLOGUE AFUA_5G11245)"/>
    <property type="match status" value="1"/>
</dbReference>
<evidence type="ECO:0000256" key="2">
    <source>
        <dbReference type="ARBA" id="ARBA00022692"/>
    </source>
</evidence>
<dbReference type="EMBL" id="SWKV01000003">
    <property type="protein sequence ID" value="KAF3046942.1"/>
    <property type="molecule type" value="Genomic_DNA"/>
</dbReference>
<dbReference type="Proteomes" id="UP000758155">
    <property type="component" value="Unassembled WGS sequence"/>
</dbReference>
<sequence>MEIGRRATELIQIEGIFLSMAWIAVALRLHVRLFIVNAFGWDDGWMLFAQLMHTLNSACAVGGALTGTGRLTKDLTPGSTMMALRFWWVCYFAYCLSMIGAKISVGLSLLRYTPITQKLFRCITHVVIYTSVVMGMVYGLLAIFQCSPVEFFWTRALGAKGTCISMDIIIAFTYVMSAIFAVCDFSFALLPIFLIKGLNMSRNQKFALIPILSMACIASSAVIVRLAYVPTFKDPEFLYATVPIAIWSEVEMSLAITAGSLPTLRPLYKVAAKKFSWKTSLFSAQKSGHISKATLTIGGSALSRKEFDYASCSESERKIVRFDSEEYVLEEQRPTTGGKLMGITQTTHIQVNHEQGGKF</sequence>